<dbReference type="Pfam" id="PF15404">
    <property type="entry name" value="PH_4"/>
    <property type="match status" value="1"/>
</dbReference>
<feature type="compositionally biased region" description="Low complexity" evidence="1">
    <location>
        <begin position="53"/>
        <end position="75"/>
    </location>
</feature>
<dbReference type="InterPro" id="IPR001849">
    <property type="entry name" value="PH_domain"/>
</dbReference>
<dbReference type="OrthoDB" id="5579281at2759"/>
<feature type="region of interest" description="Disordered" evidence="1">
    <location>
        <begin position="491"/>
        <end position="590"/>
    </location>
</feature>
<sequence>MATSPSSILSTHSGHHRIFIGPVVQKPLHHYGLPHSNGSRVSVTSKSHQSESQQQVQQQQQQQQHQQHQQQQQQRQQRHPHHHYPTVTKPWWEQGAAFLLPLRSPRNDFATRGATRVSASKSTSASTQQQQEASIPQLSYTFSDDNSSDTAEGTYTTEDEAADAYDSDEEQQDYGEDHDEYDDESDVEQEDAMHHMLHPSTSTSSSESVSARVGHSPEGCRSRQEGGSSSDEAGRRHRSQHDHGDSQQDQDHDDRTQEQSGQGSMKDLKGKGKANGQNYELAENQTDAIPETQTAAATSKRKHWRRKERHRTRSLRDEGEENALKRMIGRFREGRHNQGLIEDPSETTWENEEGSRAPQSRVSRYMTSGALVLGHHSVGHGAHHPVLESSPLSSEIDLPGTNINNGKPLFSSSPASSLLNEDLSRPEPHPIQPLDGSVKSREKYGQPTSHDRLHPGSWNRSSSTTSSLSPGSPLHSKVERGATWMTARETASSIGRNSADEQQQPISDEDDRFSDADDHFSITGVISSDNGQGSGVGTTSPAPASGVTDISPQSNASVDNPEETPAVGSVTSEGSPVTRSSSNLSSKESLTGAISRAGTRFGKALLKRNPTALKRSNRSPVQDSTQGRESICTPDKEHQSLIDGASQKQKKHVRFLTKVQSQIGSSRRPTLNTTHPMVKQDRMLVRKEVTERPGPHVFDSETARKLERQSQGWREWWCVMKGPPVGTNMPVTKIRRKSKKDKRVEKGRLEFYYNQKRISGTVILSSCTTVSVYSALDYSIAVTQNYPETLGLTVYILRPRTIALSCAWFMEIYTVLHGTAPIPNIIELAVPDFDVKVRIPIPEDSDTESDIEYGSDDSDSDSDMGSRTALSSALPNIGPQAMGSSSSATTAPFHTAQTTIPTLPQRMATKTFFLTTDDSRPKLVAPDEVTPRLLRSHALSLLKHVPDWMEVVKRWQDPAQHGDVALCWKRFDRIEWIYWSECIQAETGDLRLQKEHIGLADGSDWSGRMDNTVVGPQLLDKTHVLELRPITHYPSKVKSPGGVVMHEPDPIEGFMVRVSTFAGNPIRRFRRLYLTSHDHMLIYTVPTRAHSPNMQHAANIDPSALTFCITPHRSVNPDHKDMSQSRSVRRLKAQVRAARGYIDMTKIESIKVLKVHEWDIERHLPYKKRSQRLKKYAKAKLGHAASHNSGVTEESNSRTGHGDGIEQPQKQEEGIREPDSYFYPIVPQDSTGTQEGSSSQQQQHMEQHQEHPEQGKVRLEQPQPPESSEDKNYLSSSEPLHNSLPKAITTGVVHGTDTLKEGIVKSTTFVADLVLHNDTGVLDPHFEDSNVIQIEMENGSCVRFRAFSAEAAHLWCDQLDKLAKYWKLRKHHDVRNHMYVAQANSHLASSMDDDEIQFGETIQEWDNDSSTASTEIWNWCVVNGCRSITKSGMVYYKPKRSKTFRKIFLVLTEGCLMLFHPHRRSKVSGQLIPTTASRLFAVHSLTDIYVYSGHFSDTDTTHGTNDESERLPRYFPDGLIVDDPDEDCTFSIWRGKRRKMFSRRGPTLLRMSDRAVSGSSRFFGKDGLLSSVVKEGIVYGATPESCSVFRARSRPDLEEWVVALNTEVERVVRSERRRIRATGH</sequence>
<feature type="compositionally biased region" description="Low complexity" evidence="1">
    <location>
        <begin position="408"/>
        <end position="419"/>
    </location>
</feature>
<protein>
    <recommendedName>
        <fullName evidence="2">PH domain-containing protein</fullName>
    </recommendedName>
</protein>
<dbReference type="SUPFAM" id="SSF50729">
    <property type="entry name" value="PH domain-like"/>
    <property type="match status" value="1"/>
</dbReference>
<organism evidence="3 4">
    <name type="scientific">Dissophora globulifera</name>
    <dbReference type="NCBI Taxonomy" id="979702"/>
    <lineage>
        <taxon>Eukaryota</taxon>
        <taxon>Fungi</taxon>
        <taxon>Fungi incertae sedis</taxon>
        <taxon>Mucoromycota</taxon>
        <taxon>Mortierellomycotina</taxon>
        <taxon>Mortierellomycetes</taxon>
        <taxon>Mortierellales</taxon>
        <taxon>Mortierellaceae</taxon>
        <taxon>Dissophora</taxon>
    </lineage>
</organism>
<dbReference type="Proteomes" id="UP000738325">
    <property type="component" value="Unassembled WGS sequence"/>
</dbReference>
<name>A0A9P6RTA1_9FUNG</name>
<gene>
    <name evidence="3" type="ORF">BGZ99_003672</name>
</gene>
<feature type="compositionally biased region" description="Acidic residues" evidence="1">
    <location>
        <begin position="844"/>
        <end position="862"/>
    </location>
</feature>
<dbReference type="InterPro" id="IPR040345">
    <property type="entry name" value="Mug56/Spo71"/>
</dbReference>
<dbReference type="Pfam" id="PF23207">
    <property type="entry name" value="PH_SPO71"/>
    <property type="match status" value="1"/>
</dbReference>
<feature type="compositionally biased region" description="Low complexity" evidence="1">
    <location>
        <begin position="461"/>
        <end position="475"/>
    </location>
</feature>
<feature type="region of interest" description="Disordered" evidence="1">
    <location>
        <begin position="844"/>
        <end position="891"/>
    </location>
</feature>
<feature type="compositionally biased region" description="Polar residues" evidence="1">
    <location>
        <begin position="1186"/>
        <end position="1199"/>
    </location>
</feature>
<feature type="region of interest" description="Disordered" evidence="1">
    <location>
        <begin position="112"/>
        <end position="361"/>
    </location>
</feature>
<feature type="region of interest" description="Disordered" evidence="1">
    <location>
        <begin position="607"/>
        <end position="649"/>
    </location>
</feature>
<feature type="domain" description="PH" evidence="2">
    <location>
        <begin position="1428"/>
        <end position="1611"/>
    </location>
</feature>
<feature type="compositionally biased region" description="Polar residues" evidence="1">
    <location>
        <begin position="491"/>
        <end position="506"/>
    </location>
</feature>
<dbReference type="InterPro" id="IPR039486">
    <property type="entry name" value="Mug56/Spo71_PH"/>
</dbReference>
<dbReference type="GO" id="GO:1902657">
    <property type="term" value="P:protein localization to prospore membrane"/>
    <property type="evidence" value="ECO:0007669"/>
    <property type="project" value="InterPro"/>
</dbReference>
<comment type="caution">
    <text evidence="3">The sequence shown here is derived from an EMBL/GenBank/DDBJ whole genome shotgun (WGS) entry which is preliminary data.</text>
</comment>
<dbReference type="EMBL" id="JAAAIP010000023">
    <property type="protein sequence ID" value="KAG0329042.1"/>
    <property type="molecule type" value="Genomic_DNA"/>
</dbReference>
<feature type="region of interest" description="Disordered" evidence="1">
    <location>
        <begin position="1175"/>
        <end position="1283"/>
    </location>
</feature>
<feature type="region of interest" description="Disordered" evidence="1">
    <location>
        <begin position="382"/>
        <end position="477"/>
    </location>
</feature>
<evidence type="ECO:0000256" key="1">
    <source>
        <dbReference type="SAM" id="MobiDB-lite"/>
    </source>
</evidence>
<dbReference type="SMART" id="SM00233">
    <property type="entry name" value="PH"/>
    <property type="match status" value="2"/>
</dbReference>
<feature type="compositionally biased region" description="Acidic residues" evidence="1">
    <location>
        <begin position="157"/>
        <end position="190"/>
    </location>
</feature>
<keyword evidence="4" id="KW-1185">Reference proteome</keyword>
<dbReference type="PANTHER" id="PTHR28076">
    <property type="entry name" value="SPORULATION-SPECIFIC PROTEIN 71"/>
    <property type="match status" value="1"/>
</dbReference>
<reference evidence="3" key="1">
    <citation type="journal article" date="2020" name="Fungal Divers.">
        <title>Resolving the Mortierellaceae phylogeny through synthesis of multi-gene phylogenetics and phylogenomics.</title>
        <authorList>
            <person name="Vandepol N."/>
            <person name="Liber J."/>
            <person name="Desiro A."/>
            <person name="Na H."/>
            <person name="Kennedy M."/>
            <person name="Barry K."/>
            <person name="Grigoriev I.V."/>
            <person name="Miller A.N."/>
            <person name="O'Donnell K."/>
            <person name="Stajich J.E."/>
            <person name="Bonito G."/>
        </authorList>
    </citation>
    <scope>NUCLEOTIDE SEQUENCE</scope>
    <source>
        <strain evidence="3">REB-010B</strain>
    </source>
</reference>
<feature type="compositionally biased region" description="Basic residues" evidence="1">
    <location>
        <begin position="299"/>
        <end position="313"/>
    </location>
</feature>
<feature type="compositionally biased region" description="Basic and acidic residues" evidence="1">
    <location>
        <begin position="1245"/>
        <end position="1259"/>
    </location>
</feature>
<feature type="compositionally biased region" description="Basic and acidic residues" evidence="1">
    <location>
        <begin position="241"/>
        <end position="257"/>
    </location>
</feature>
<feature type="compositionally biased region" description="Polar residues" evidence="1">
    <location>
        <begin position="569"/>
        <end position="579"/>
    </location>
</feature>
<feature type="compositionally biased region" description="Polar residues" evidence="1">
    <location>
        <begin position="618"/>
        <end position="628"/>
    </location>
</feature>
<feature type="compositionally biased region" description="Basic and acidic residues" evidence="1">
    <location>
        <begin position="438"/>
        <end position="454"/>
    </location>
</feature>
<feature type="region of interest" description="Disordered" evidence="1">
    <location>
        <begin position="29"/>
        <end position="87"/>
    </location>
</feature>
<feature type="compositionally biased region" description="Low complexity" evidence="1">
    <location>
        <begin position="114"/>
        <end position="134"/>
    </location>
</feature>
<evidence type="ECO:0000313" key="4">
    <source>
        <dbReference type="Proteomes" id="UP000738325"/>
    </source>
</evidence>
<dbReference type="InterPro" id="IPR057379">
    <property type="entry name" value="PH_SPO71"/>
</dbReference>
<feature type="compositionally biased region" description="Polar residues" evidence="1">
    <location>
        <begin position="275"/>
        <end position="297"/>
    </location>
</feature>
<feature type="compositionally biased region" description="Low complexity" evidence="1">
    <location>
        <begin position="1228"/>
        <end position="1244"/>
    </location>
</feature>
<dbReference type="PANTHER" id="PTHR28076:SF1">
    <property type="entry name" value="PROSPORE MEMBRANE ADAPTER PROTEIN SPO71"/>
    <property type="match status" value="1"/>
</dbReference>
<proteinExistence type="predicted"/>
<evidence type="ECO:0000313" key="3">
    <source>
        <dbReference type="EMBL" id="KAG0329042.1"/>
    </source>
</evidence>
<accession>A0A9P6RTA1</accession>
<feature type="compositionally biased region" description="Polar residues" evidence="1">
    <location>
        <begin position="136"/>
        <end position="145"/>
    </location>
</feature>
<feature type="domain" description="PH" evidence="2">
    <location>
        <begin position="1049"/>
        <end position="1366"/>
    </location>
</feature>
<feature type="compositionally biased region" description="Polar residues" evidence="1">
    <location>
        <begin position="882"/>
        <end position="891"/>
    </location>
</feature>
<evidence type="ECO:0000259" key="2">
    <source>
        <dbReference type="SMART" id="SM00233"/>
    </source>
</evidence>
<feature type="compositionally biased region" description="Polar residues" evidence="1">
    <location>
        <begin position="36"/>
        <end position="52"/>
    </location>
</feature>
<feature type="compositionally biased region" description="Low complexity" evidence="1">
    <location>
        <begin position="580"/>
        <end position="589"/>
    </location>
</feature>
<feature type="compositionally biased region" description="Basic and acidic residues" evidence="1">
    <location>
        <begin position="1200"/>
        <end position="1219"/>
    </location>
</feature>
<feature type="compositionally biased region" description="Acidic residues" evidence="1">
    <location>
        <begin position="343"/>
        <end position="352"/>
    </location>
</feature>
<feature type="compositionally biased region" description="Polar residues" evidence="1">
    <location>
        <begin position="524"/>
        <end position="558"/>
    </location>
</feature>
<feature type="compositionally biased region" description="Low complexity" evidence="1">
    <location>
        <begin position="200"/>
        <end position="210"/>
    </location>
</feature>